<feature type="region of interest" description="Disordered" evidence="1">
    <location>
        <begin position="74"/>
        <end position="120"/>
    </location>
</feature>
<gene>
    <name evidence="2" type="ORF">OYC64_005502</name>
</gene>
<reference evidence="2 3" key="1">
    <citation type="journal article" date="2022" name="G3 (Bethesda)">
        <title>Evaluating Illumina-, Nanopore-, and PacBio-based genome assembly strategies with the bald notothen, Trematomus borchgrevinki.</title>
        <authorList>
            <person name="Rayamajhi N."/>
            <person name="Cheng C.C."/>
            <person name="Catchen J.M."/>
        </authorList>
    </citation>
    <scope>NUCLEOTIDE SEQUENCE [LARGE SCALE GENOMIC DNA]</scope>
    <source>
        <strain evidence="2">AGRC-2024</strain>
    </source>
</reference>
<protein>
    <submittedName>
        <fullName evidence="2">Uncharacterized protein</fullName>
    </submittedName>
</protein>
<sequence>MELADAEPVKAAIRLQGERLHQHEEKFSVIHQAVRDLAEQQHGLQASVNTQISDMAEAVHRVLARLDTGATAPALSDAAAHPQQLAAPPTTAEPLPGSHAVPLPCLAPPDKFSGDSNDCR</sequence>
<dbReference type="AlphaFoldDB" id="A0ABD2GID3"/>
<organism evidence="2 3">
    <name type="scientific">Pagothenia borchgrevinki</name>
    <name type="common">Bald rockcod</name>
    <name type="synonym">Trematomus borchgrevinki</name>
    <dbReference type="NCBI Taxonomy" id="8213"/>
    <lineage>
        <taxon>Eukaryota</taxon>
        <taxon>Metazoa</taxon>
        <taxon>Chordata</taxon>
        <taxon>Craniata</taxon>
        <taxon>Vertebrata</taxon>
        <taxon>Euteleostomi</taxon>
        <taxon>Actinopterygii</taxon>
        <taxon>Neopterygii</taxon>
        <taxon>Teleostei</taxon>
        <taxon>Neoteleostei</taxon>
        <taxon>Acanthomorphata</taxon>
        <taxon>Eupercaria</taxon>
        <taxon>Perciformes</taxon>
        <taxon>Notothenioidei</taxon>
        <taxon>Nototheniidae</taxon>
        <taxon>Pagothenia</taxon>
    </lineage>
</organism>
<dbReference type="Proteomes" id="UP001619887">
    <property type="component" value="Unassembled WGS sequence"/>
</dbReference>
<accession>A0ABD2GID3</accession>
<feature type="compositionally biased region" description="Low complexity" evidence="1">
    <location>
        <begin position="78"/>
        <end position="96"/>
    </location>
</feature>
<proteinExistence type="predicted"/>
<evidence type="ECO:0000313" key="3">
    <source>
        <dbReference type="Proteomes" id="UP001619887"/>
    </source>
</evidence>
<evidence type="ECO:0000313" key="2">
    <source>
        <dbReference type="EMBL" id="KAL3052983.1"/>
    </source>
</evidence>
<dbReference type="EMBL" id="JBIYXZ010002079">
    <property type="protein sequence ID" value="KAL3052983.1"/>
    <property type="molecule type" value="Genomic_DNA"/>
</dbReference>
<name>A0ABD2GID3_PAGBO</name>
<evidence type="ECO:0000256" key="1">
    <source>
        <dbReference type="SAM" id="MobiDB-lite"/>
    </source>
</evidence>
<reference evidence="2 3" key="2">
    <citation type="journal article" date="2024" name="G3 (Bethesda)">
        <title>The genome of the cryopelagic Antarctic bald notothen, Trematomus borchgrevinki.</title>
        <authorList>
            <person name="Rayamajhi N."/>
            <person name="Rivera-Colon A.G."/>
            <person name="Minhas B.F."/>
            <person name="Cheng C.C."/>
            <person name="Catchen J.M."/>
        </authorList>
    </citation>
    <scope>NUCLEOTIDE SEQUENCE [LARGE SCALE GENOMIC DNA]</scope>
    <source>
        <strain evidence="2">AGRC-2024</strain>
    </source>
</reference>
<keyword evidence="3" id="KW-1185">Reference proteome</keyword>
<comment type="caution">
    <text evidence="2">The sequence shown here is derived from an EMBL/GenBank/DDBJ whole genome shotgun (WGS) entry which is preliminary data.</text>
</comment>